<keyword evidence="12" id="KW-0720">Serine protease</keyword>
<protein>
    <recommendedName>
        <fullName evidence="6">Probable periplasmic serine endoprotease DegP-like</fullName>
        <ecNumber evidence="5">3.4.21.107</ecNumber>
    </recommendedName>
    <alternativeName>
        <fullName evidence="14">Protease Do</fullName>
    </alternativeName>
</protein>
<feature type="region of interest" description="Disordered" evidence="17">
    <location>
        <begin position="74"/>
        <end position="98"/>
    </location>
</feature>
<dbReference type="NCBIfam" id="TIGR02037">
    <property type="entry name" value="degP_htrA_DO"/>
    <property type="match status" value="1"/>
</dbReference>
<reference evidence="19 20" key="1">
    <citation type="submission" date="2013-10" db="EMBL/GenBank/DDBJ databases">
        <title>Salinisphaera japonica YTM-1 Genome Sequencing.</title>
        <authorList>
            <person name="Lai Q."/>
            <person name="Li C."/>
            <person name="Shao Z."/>
        </authorList>
    </citation>
    <scope>NUCLEOTIDE SEQUENCE [LARGE SCALE GENOMIC DNA]</scope>
    <source>
        <strain evidence="19 20">YTM-1</strain>
    </source>
</reference>
<comment type="subcellular location">
    <subcellularLocation>
        <location evidence="3">Periplasm</location>
    </subcellularLocation>
</comment>
<gene>
    <name evidence="19" type="ORF">SAJA_00570</name>
</gene>
<dbReference type="Gene3D" id="2.30.42.10">
    <property type="match status" value="2"/>
</dbReference>
<dbReference type="GO" id="GO:0042597">
    <property type="term" value="C:periplasmic space"/>
    <property type="evidence" value="ECO:0007669"/>
    <property type="project" value="UniProtKB-SubCell"/>
</dbReference>
<evidence type="ECO:0000259" key="18">
    <source>
        <dbReference type="PROSITE" id="PS50106"/>
    </source>
</evidence>
<evidence type="ECO:0000256" key="4">
    <source>
        <dbReference type="ARBA" id="ARBA00010541"/>
    </source>
</evidence>
<feature type="active site" description="Charge relay system" evidence="15">
    <location>
        <position position="175"/>
    </location>
</feature>
<evidence type="ECO:0000256" key="7">
    <source>
        <dbReference type="ARBA" id="ARBA00022670"/>
    </source>
</evidence>
<evidence type="ECO:0000256" key="12">
    <source>
        <dbReference type="ARBA" id="ARBA00022825"/>
    </source>
</evidence>
<organism evidence="19 20">
    <name type="scientific">Salinisphaera japonica YTM-1</name>
    <dbReference type="NCBI Taxonomy" id="1209778"/>
    <lineage>
        <taxon>Bacteria</taxon>
        <taxon>Pseudomonadati</taxon>
        <taxon>Pseudomonadota</taxon>
        <taxon>Gammaproteobacteria</taxon>
        <taxon>Salinisphaerales</taxon>
        <taxon>Salinisphaeraceae</taxon>
        <taxon>Salinisphaera</taxon>
    </lineage>
</organism>
<proteinExistence type="inferred from homology"/>
<dbReference type="InterPro" id="IPR041489">
    <property type="entry name" value="PDZ_6"/>
</dbReference>
<keyword evidence="7" id="KW-0645">Protease</keyword>
<dbReference type="InterPro" id="IPR011782">
    <property type="entry name" value="Pept_S1C_Do"/>
</dbReference>
<evidence type="ECO:0000313" key="20">
    <source>
        <dbReference type="Proteomes" id="UP000285310"/>
    </source>
</evidence>
<evidence type="ECO:0000256" key="13">
    <source>
        <dbReference type="ARBA" id="ARBA00023016"/>
    </source>
</evidence>
<accession>A0A423Q293</accession>
<evidence type="ECO:0000256" key="3">
    <source>
        <dbReference type="ARBA" id="ARBA00004418"/>
    </source>
</evidence>
<dbReference type="Pfam" id="PF13365">
    <property type="entry name" value="Trypsin_2"/>
    <property type="match status" value="1"/>
</dbReference>
<dbReference type="SUPFAM" id="SSF50156">
    <property type="entry name" value="PDZ domain-like"/>
    <property type="match status" value="2"/>
</dbReference>
<feature type="binding site" evidence="16">
    <location>
        <position position="175"/>
    </location>
    <ligand>
        <name>substrate</name>
    </ligand>
</feature>
<feature type="active site" description="Charge relay system" evidence="15">
    <location>
        <position position="248"/>
    </location>
</feature>
<comment type="catalytic activity">
    <reaction evidence="1">
        <text>Acts on substrates that are at least partially unfolded. The cleavage site P1 residue is normally between a pair of hydrophobic residues, such as Val-|-Val.</text>
        <dbReference type="EC" id="3.4.21.107"/>
    </reaction>
</comment>
<keyword evidence="13" id="KW-0346">Stress response</keyword>
<dbReference type="CDD" id="cd10839">
    <property type="entry name" value="cpPDZ1_DegP-like"/>
    <property type="match status" value="1"/>
</dbReference>
<evidence type="ECO:0000256" key="1">
    <source>
        <dbReference type="ARBA" id="ARBA00001772"/>
    </source>
</evidence>
<dbReference type="SUPFAM" id="SSF50494">
    <property type="entry name" value="Trypsin-like serine proteases"/>
    <property type="match status" value="1"/>
</dbReference>
<dbReference type="RefSeq" id="WP_123656704.1">
    <property type="nucleotide sequence ID" value="NZ_AYKG01000001.1"/>
</dbReference>
<evidence type="ECO:0000256" key="9">
    <source>
        <dbReference type="ARBA" id="ARBA00022737"/>
    </source>
</evidence>
<evidence type="ECO:0000256" key="6">
    <source>
        <dbReference type="ARBA" id="ARBA00013958"/>
    </source>
</evidence>
<comment type="function">
    <text evidence="2">Might be efficient in the degradation of transiently denatured and unfolded proteins which accumulate in the periplasm following stress conditions.</text>
</comment>
<dbReference type="Gene3D" id="2.40.10.120">
    <property type="match status" value="1"/>
</dbReference>
<comment type="caution">
    <text evidence="19">The sequence shown here is derived from an EMBL/GenBank/DDBJ whole genome shotgun (WGS) entry which is preliminary data.</text>
</comment>
<keyword evidence="8" id="KW-0732">Signal</keyword>
<dbReference type="InterPro" id="IPR001940">
    <property type="entry name" value="Peptidase_S1C"/>
</dbReference>
<dbReference type="OrthoDB" id="9758917at2"/>
<dbReference type="GO" id="GO:0004252">
    <property type="term" value="F:serine-type endopeptidase activity"/>
    <property type="evidence" value="ECO:0007669"/>
    <property type="project" value="InterPro"/>
</dbReference>
<dbReference type="PROSITE" id="PS50106">
    <property type="entry name" value="PDZ"/>
    <property type="match status" value="2"/>
</dbReference>
<evidence type="ECO:0000256" key="15">
    <source>
        <dbReference type="PIRSR" id="PIRSR611782-1"/>
    </source>
</evidence>
<dbReference type="InParanoid" id="A0A423Q293"/>
<evidence type="ECO:0000256" key="17">
    <source>
        <dbReference type="SAM" id="MobiDB-lite"/>
    </source>
</evidence>
<keyword evidence="10" id="KW-0574">Periplasm</keyword>
<dbReference type="PANTHER" id="PTHR22939">
    <property type="entry name" value="SERINE PROTEASE FAMILY S1C HTRA-RELATED"/>
    <property type="match status" value="1"/>
</dbReference>
<dbReference type="AlphaFoldDB" id="A0A423Q293"/>
<dbReference type="EMBL" id="AYKG01000001">
    <property type="protein sequence ID" value="ROO32770.1"/>
    <property type="molecule type" value="Genomic_DNA"/>
</dbReference>
<dbReference type="Pfam" id="PF17820">
    <property type="entry name" value="PDZ_6"/>
    <property type="match status" value="1"/>
</dbReference>
<keyword evidence="11" id="KW-0378">Hydrolase</keyword>
<evidence type="ECO:0000256" key="5">
    <source>
        <dbReference type="ARBA" id="ARBA00013035"/>
    </source>
</evidence>
<sequence>MQDISIVGRALAIGALSVCLGLTGCGSDSAEPGGQPFDAEVQAKSNEPAEPIVQGLPDFTELVKQVSPAVVNVSAMPPKPAAGGQSPGSSQGRPNAGELGDWLKRFFQDHPPGGNMPQMPAPEDHVSLGSGFIISSDGYILTNRHVTAGAGQIVVKLNDRRQLVAKLVGSDADSDIAVLKVDAKDLPTVQVGQPDDLNVGSWVVAIGSPFGFETSVTAGIVSAKNRNLADNRYVSFLQTDVAINPGNSGGPLFNLAGQVVGINSQIYSDTGGYQGVSFAIPIDAAMNAARQLRDHGEVVRGWLGVQIQDVDRKLAQSFNLNRPVGALVTQIMADSPAAGSSLKVGDIILSFENHGVDSAADLPPLVGRVLPGERAELTVLRDGNKKNIQLKIEALPATFATSGAAQAPSEAGGNFGLTLAPLDKQEQQTLGIDRQGVRIQRLADGPASAAGLQQGDVILSVGSRPVARPAEVLKALHNADDSVALLVLRDGVRRYIALSLSEPETERLR</sequence>
<dbReference type="InterPro" id="IPR036034">
    <property type="entry name" value="PDZ_sf"/>
</dbReference>
<feature type="binding site" evidence="16">
    <location>
        <position position="145"/>
    </location>
    <ligand>
        <name>substrate</name>
    </ligand>
</feature>
<dbReference type="GO" id="GO:0006508">
    <property type="term" value="P:proteolysis"/>
    <property type="evidence" value="ECO:0007669"/>
    <property type="project" value="UniProtKB-KW"/>
</dbReference>
<comment type="similarity">
    <text evidence="4">Belongs to the peptidase S1C family.</text>
</comment>
<evidence type="ECO:0000256" key="11">
    <source>
        <dbReference type="ARBA" id="ARBA00022801"/>
    </source>
</evidence>
<dbReference type="InterPro" id="IPR009003">
    <property type="entry name" value="Peptidase_S1_PA"/>
</dbReference>
<dbReference type="PRINTS" id="PR00834">
    <property type="entry name" value="PROTEASES2C"/>
</dbReference>
<keyword evidence="9" id="KW-0677">Repeat</keyword>
<feature type="active site" description="Charge relay system" evidence="15">
    <location>
        <position position="145"/>
    </location>
</feature>
<name>A0A423Q293_9GAMM</name>
<dbReference type="Proteomes" id="UP000285310">
    <property type="component" value="Unassembled WGS sequence"/>
</dbReference>
<keyword evidence="20" id="KW-1185">Reference proteome</keyword>
<evidence type="ECO:0000256" key="14">
    <source>
        <dbReference type="ARBA" id="ARBA00032850"/>
    </source>
</evidence>
<dbReference type="InterPro" id="IPR001478">
    <property type="entry name" value="PDZ"/>
</dbReference>
<dbReference type="Pfam" id="PF13180">
    <property type="entry name" value="PDZ_2"/>
    <property type="match status" value="1"/>
</dbReference>
<evidence type="ECO:0000313" key="19">
    <source>
        <dbReference type="EMBL" id="ROO32770.1"/>
    </source>
</evidence>
<dbReference type="EC" id="3.4.21.107" evidence="5"/>
<evidence type="ECO:0000256" key="16">
    <source>
        <dbReference type="PIRSR" id="PIRSR611782-2"/>
    </source>
</evidence>
<feature type="domain" description="PDZ" evidence="18">
    <location>
        <begin position="300"/>
        <end position="358"/>
    </location>
</feature>
<dbReference type="SMART" id="SM00228">
    <property type="entry name" value="PDZ"/>
    <property type="match status" value="2"/>
</dbReference>
<feature type="binding site" evidence="16">
    <location>
        <begin position="246"/>
        <end position="248"/>
    </location>
    <ligand>
        <name>substrate</name>
    </ligand>
</feature>
<evidence type="ECO:0000256" key="2">
    <source>
        <dbReference type="ARBA" id="ARBA00002610"/>
    </source>
</evidence>
<evidence type="ECO:0000256" key="8">
    <source>
        <dbReference type="ARBA" id="ARBA00022729"/>
    </source>
</evidence>
<feature type="compositionally biased region" description="Low complexity" evidence="17">
    <location>
        <begin position="81"/>
        <end position="92"/>
    </location>
</feature>
<evidence type="ECO:0000256" key="10">
    <source>
        <dbReference type="ARBA" id="ARBA00022764"/>
    </source>
</evidence>
<dbReference type="PANTHER" id="PTHR22939:SF130">
    <property type="entry name" value="PERIPLASMIC SERINE ENDOPROTEASE DEGP-LIKE-RELATED"/>
    <property type="match status" value="1"/>
</dbReference>
<feature type="domain" description="PDZ" evidence="18">
    <location>
        <begin position="419"/>
        <end position="491"/>
    </location>
</feature>